<evidence type="ECO:0000256" key="1">
    <source>
        <dbReference type="SAM" id="MobiDB-lite"/>
    </source>
</evidence>
<proteinExistence type="predicted"/>
<dbReference type="EMBL" id="CAAE01020373">
    <property type="protein sequence ID" value="CAG14107.1"/>
    <property type="molecule type" value="Genomic_DNA"/>
</dbReference>
<feature type="non-terminal residue" evidence="2">
    <location>
        <position position="1"/>
    </location>
</feature>
<sequence>CVPGAHLGSGSSNVPDHHEADDAGQTRGVLQLPTQVDDAESCLHDHR</sequence>
<dbReference type="AlphaFoldDB" id="Q4RBX6"/>
<evidence type="ECO:0000313" key="2">
    <source>
        <dbReference type="EMBL" id="CAG14107.1"/>
    </source>
</evidence>
<reference evidence="2" key="1">
    <citation type="journal article" date="2004" name="Nature">
        <title>Genome duplication in the teleost fish Tetraodon nigroviridis reveals the early vertebrate proto-karyotype.</title>
        <authorList>
            <person name="Jaillon O."/>
            <person name="Aury J.-M."/>
            <person name="Brunet F."/>
            <person name="Petit J.-L."/>
            <person name="Stange-Thomann N."/>
            <person name="Mauceli E."/>
            <person name="Bouneau L."/>
            <person name="Fischer C."/>
            <person name="Ozouf-Costaz C."/>
            <person name="Bernot A."/>
            <person name="Nicaud S."/>
            <person name="Jaffe D."/>
            <person name="Fisher S."/>
            <person name="Lutfalla G."/>
            <person name="Dossat C."/>
            <person name="Segurens B."/>
            <person name="Dasilva C."/>
            <person name="Salanoubat M."/>
            <person name="Levy M."/>
            <person name="Boudet N."/>
            <person name="Castellano S."/>
            <person name="Anthouard V."/>
            <person name="Jubin C."/>
            <person name="Castelli V."/>
            <person name="Katinka M."/>
            <person name="Vacherie B."/>
            <person name="Biemont C."/>
            <person name="Skalli Z."/>
            <person name="Cattolico L."/>
            <person name="Poulain J."/>
            <person name="De Berardinis V."/>
            <person name="Cruaud C."/>
            <person name="Duprat S."/>
            <person name="Brottier P."/>
            <person name="Coutanceau J.-P."/>
            <person name="Gouzy J."/>
            <person name="Parra G."/>
            <person name="Lardier G."/>
            <person name="Chapple C."/>
            <person name="McKernan K.J."/>
            <person name="McEwan P."/>
            <person name="Bosak S."/>
            <person name="Kellis M."/>
            <person name="Volff J.-N."/>
            <person name="Guigo R."/>
            <person name="Zody M.C."/>
            <person name="Mesirov J."/>
            <person name="Lindblad-Toh K."/>
            <person name="Birren B."/>
            <person name="Nusbaum C."/>
            <person name="Kahn D."/>
            <person name="Robinson-Rechavi M."/>
            <person name="Laudet V."/>
            <person name="Schachter V."/>
            <person name="Quetier F."/>
            <person name="Saurin W."/>
            <person name="Scarpelli C."/>
            <person name="Wincker P."/>
            <person name="Lander E.S."/>
            <person name="Weissenbach J."/>
            <person name="Roest Crollius H."/>
        </authorList>
    </citation>
    <scope>NUCLEOTIDE SEQUENCE [LARGE SCALE GENOMIC DNA]</scope>
</reference>
<reference evidence="2" key="2">
    <citation type="submission" date="2004-02" db="EMBL/GenBank/DDBJ databases">
        <authorList>
            <consortium name="Genoscope"/>
            <consortium name="Whitehead Institute Centre for Genome Research"/>
        </authorList>
    </citation>
    <scope>NUCLEOTIDE SEQUENCE</scope>
</reference>
<name>Q4RBX6_TETNG</name>
<feature type="region of interest" description="Disordered" evidence="1">
    <location>
        <begin position="1"/>
        <end position="47"/>
    </location>
</feature>
<dbReference type="KEGG" id="tng:GSTEN00038028G001"/>
<gene>
    <name evidence="2" type="ORF">GSTENG00038028001</name>
</gene>
<protein>
    <submittedName>
        <fullName evidence="2">(spotted green pufferfish) hypothetical protein</fullName>
    </submittedName>
</protein>
<comment type="caution">
    <text evidence="2">The sequence shown here is derived from an EMBL/GenBank/DDBJ whole genome shotgun (WGS) entry which is preliminary data.</text>
</comment>
<organism evidence="2">
    <name type="scientific">Tetraodon nigroviridis</name>
    <name type="common">Spotted green pufferfish</name>
    <name type="synonym">Chelonodon nigroviridis</name>
    <dbReference type="NCBI Taxonomy" id="99883"/>
    <lineage>
        <taxon>Eukaryota</taxon>
        <taxon>Metazoa</taxon>
        <taxon>Chordata</taxon>
        <taxon>Craniata</taxon>
        <taxon>Vertebrata</taxon>
        <taxon>Euteleostomi</taxon>
        <taxon>Actinopterygii</taxon>
        <taxon>Neopterygii</taxon>
        <taxon>Teleostei</taxon>
        <taxon>Neoteleostei</taxon>
        <taxon>Acanthomorphata</taxon>
        <taxon>Eupercaria</taxon>
        <taxon>Tetraodontiformes</taxon>
        <taxon>Tetradontoidea</taxon>
        <taxon>Tetraodontidae</taxon>
        <taxon>Tetraodon</taxon>
    </lineage>
</organism>
<accession>Q4RBX6</accession>